<dbReference type="EMBL" id="BPLR01013471">
    <property type="protein sequence ID" value="GIY61472.1"/>
    <property type="molecule type" value="Genomic_DNA"/>
</dbReference>
<evidence type="ECO:0000313" key="1">
    <source>
        <dbReference type="EMBL" id="GIY61472.1"/>
    </source>
</evidence>
<reference evidence="1 2" key="1">
    <citation type="submission" date="2021-06" db="EMBL/GenBank/DDBJ databases">
        <title>Caerostris extrusa draft genome.</title>
        <authorList>
            <person name="Kono N."/>
            <person name="Arakawa K."/>
        </authorList>
    </citation>
    <scope>NUCLEOTIDE SEQUENCE [LARGE SCALE GENOMIC DNA]</scope>
</reference>
<name>A0AAV4UUG4_CAEEX</name>
<sequence>MNQAKYLQICKSMTISQSNELTNVSEEPGQHIRYSRIFCNTFRPVLVAENDSSAVLCLRLQNITAVLLQQLQNSQLLQRKYSVNMKVFLNKRFFITKRANRYSELEEWSERTEDLWLGQQLGPLSCDGASLLKAA</sequence>
<dbReference type="Proteomes" id="UP001054945">
    <property type="component" value="Unassembled WGS sequence"/>
</dbReference>
<proteinExistence type="predicted"/>
<dbReference type="AlphaFoldDB" id="A0AAV4UUG4"/>
<accession>A0AAV4UUG4</accession>
<protein>
    <submittedName>
        <fullName evidence="1">Uncharacterized protein</fullName>
    </submittedName>
</protein>
<comment type="caution">
    <text evidence="1">The sequence shown here is derived from an EMBL/GenBank/DDBJ whole genome shotgun (WGS) entry which is preliminary data.</text>
</comment>
<gene>
    <name evidence="1" type="ORF">CEXT_515921</name>
</gene>
<organism evidence="1 2">
    <name type="scientific">Caerostris extrusa</name>
    <name type="common">Bark spider</name>
    <name type="synonym">Caerostris bankana</name>
    <dbReference type="NCBI Taxonomy" id="172846"/>
    <lineage>
        <taxon>Eukaryota</taxon>
        <taxon>Metazoa</taxon>
        <taxon>Ecdysozoa</taxon>
        <taxon>Arthropoda</taxon>
        <taxon>Chelicerata</taxon>
        <taxon>Arachnida</taxon>
        <taxon>Araneae</taxon>
        <taxon>Araneomorphae</taxon>
        <taxon>Entelegynae</taxon>
        <taxon>Araneoidea</taxon>
        <taxon>Araneidae</taxon>
        <taxon>Caerostris</taxon>
    </lineage>
</organism>
<evidence type="ECO:0000313" key="2">
    <source>
        <dbReference type="Proteomes" id="UP001054945"/>
    </source>
</evidence>
<keyword evidence="2" id="KW-1185">Reference proteome</keyword>